<dbReference type="RefSeq" id="WP_285066399.1">
    <property type="nucleotide sequence ID" value="NZ_JASOOE010000018.1"/>
</dbReference>
<organism evidence="2 3">
    <name type="scientific">Facklamia hominis</name>
    <dbReference type="NCBI Taxonomy" id="178214"/>
    <lineage>
        <taxon>Bacteria</taxon>
        <taxon>Bacillati</taxon>
        <taxon>Bacillota</taxon>
        <taxon>Bacilli</taxon>
        <taxon>Lactobacillales</taxon>
        <taxon>Aerococcaceae</taxon>
        <taxon>Facklamia</taxon>
    </lineage>
</organism>
<dbReference type="EMBL" id="JASOOE010000018">
    <property type="protein sequence ID" value="MDK7187946.1"/>
    <property type="molecule type" value="Genomic_DNA"/>
</dbReference>
<comment type="caution">
    <text evidence="2">The sequence shown here is derived from an EMBL/GenBank/DDBJ whole genome shotgun (WGS) entry which is preliminary data.</text>
</comment>
<sequence length="103" mass="11964">MMKYDLFKDITDEMLKTYVAKNHDYGDSFGQTYHELGIISAITRIRDKSNRLVSLATKGKQLVQESIEDTLLDLANYCIMTVIELRTQREQETSYSQYINEGD</sequence>
<proteinExistence type="predicted"/>
<evidence type="ECO:0000313" key="2">
    <source>
        <dbReference type="EMBL" id="MDK7187946.1"/>
    </source>
</evidence>
<feature type="domain" description="Nucleotide modification associated" evidence="1">
    <location>
        <begin position="21"/>
        <end position="85"/>
    </location>
</feature>
<gene>
    <name evidence="2" type="ORF">QP433_08120</name>
</gene>
<dbReference type="AlphaFoldDB" id="A0AAJ1Q7G4"/>
<dbReference type="Pfam" id="PF07659">
    <property type="entry name" value="DUF1599"/>
    <property type="match status" value="1"/>
</dbReference>
<protein>
    <submittedName>
        <fullName evidence="2">DUF1599 domain-containing protein</fullName>
    </submittedName>
</protein>
<accession>A0AAJ1Q7G4</accession>
<dbReference type="Proteomes" id="UP001229251">
    <property type="component" value="Unassembled WGS sequence"/>
</dbReference>
<evidence type="ECO:0000313" key="3">
    <source>
        <dbReference type="Proteomes" id="UP001229251"/>
    </source>
</evidence>
<reference evidence="2" key="1">
    <citation type="submission" date="2023-05" db="EMBL/GenBank/DDBJ databases">
        <title>Cataloging the Phylogenetic Diversity of Human Bladder Bacteria.</title>
        <authorList>
            <person name="Du J."/>
        </authorList>
    </citation>
    <scope>NUCLEOTIDE SEQUENCE</scope>
    <source>
        <strain evidence="2">UMB1231</strain>
    </source>
</reference>
<name>A0AAJ1Q7G4_9LACT</name>
<dbReference type="InterPro" id="IPR011630">
    <property type="entry name" value="DUF1599"/>
</dbReference>
<evidence type="ECO:0000259" key="1">
    <source>
        <dbReference type="Pfam" id="PF07659"/>
    </source>
</evidence>